<evidence type="ECO:0000256" key="4">
    <source>
        <dbReference type="ARBA" id="ARBA00022840"/>
    </source>
</evidence>
<dbReference type="PANTHER" id="PTHR43107:SF15">
    <property type="entry name" value="FATTY ACID TRANSPORT PROTEIN 3, ISOFORM A"/>
    <property type="match status" value="1"/>
</dbReference>
<reference evidence="6" key="1">
    <citation type="journal article" date="2015" name="Nature">
        <title>Complex archaea that bridge the gap between prokaryotes and eukaryotes.</title>
        <authorList>
            <person name="Spang A."/>
            <person name="Saw J.H."/>
            <person name="Jorgensen S.L."/>
            <person name="Zaremba-Niedzwiedzka K."/>
            <person name="Martijn J."/>
            <person name="Lind A.E."/>
            <person name="van Eijk R."/>
            <person name="Schleper C."/>
            <person name="Guy L."/>
            <person name="Ettema T.J."/>
        </authorList>
    </citation>
    <scope>NUCLEOTIDE SEQUENCE</scope>
</reference>
<comment type="similarity">
    <text evidence="1">Belongs to the ATP-dependent AMP-binding enzyme family.</text>
</comment>
<dbReference type="InterPro" id="IPR025110">
    <property type="entry name" value="AMP-bd_C"/>
</dbReference>
<dbReference type="GO" id="GO:0005886">
    <property type="term" value="C:plasma membrane"/>
    <property type="evidence" value="ECO:0007669"/>
    <property type="project" value="TreeGrafter"/>
</dbReference>
<evidence type="ECO:0000256" key="1">
    <source>
        <dbReference type="ARBA" id="ARBA00006432"/>
    </source>
</evidence>
<dbReference type="Pfam" id="PF13193">
    <property type="entry name" value="AMP-binding_C"/>
    <property type="match status" value="1"/>
</dbReference>
<dbReference type="GO" id="GO:0044539">
    <property type="term" value="P:long-chain fatty acid import into cell"/>
    <property type="evidence" value="ECO:0007669"/>
    <property type="project" value="TreeGrafter"/>
</dbReference>
<dbReference type="GO" id="GO:0005524">
    <property type="term" value="F:ATP binding"/>
    <property type="evidence" value="ECO:0007669"/>
    <property type="project" value="UniProtKB-KW"/>
</dbReference>
<sequence length="81" mass="9037">MSTTEVEDVIASHEEISHASVYGVKIPGTEGRAGMTSIKAAVTHEEFNFNKLQEILKEHLPLYAIPKFIRFLSELPTTIHS</sequence>
<proteinExistence type="inferred from homology"/>
<evidence type="ECO:0000256" key="3">
    <source>
        <dbReference type="ARBA" id="ARBA00022741"/>
    </source>
</evidence>
<organism evidence="6">
    <name type="scientific">marine sediment metagenome</name>
    <dbReference type="NCBI Taxonomy" id="412755"/>
    <lineage>
        <taxon>unclassified sequences</taxon>
        <taxon>metagenomes</taxon>
        <taxon>ecological metagenomes</taxon>
    </lineage>
</organism>
<evidence type="ECO:0000313" key="6">
    <source>
        <dbReference type="EMBL" id="KKL74429.1"/>
    </source>
</evidence>
<comment type="caution">
    <text evidence="6">The sequence shown here is derived from an EMBL/GenBank/DDBJ whole genome shotgun (WGS) entry which is preliminary data.</text>
</comment>
<protein>
    <recommendedName>
        <fullName evidence="5">AMP-binding enzyme C-terminal domain-containing protein</fullName>
    </recommendedName>
</protein>
<evidence type="ECO:0000256" key="2">
    <source>
        <dbReference type="ARBA" id="ARBA00022598"/>
    </source>
</evidence>
<dbReference type="InterPro" id="IPR045851">
    <property type="entry name" value="AMP-bd_C_sf"/>
</dbReference>
<accession>A0A0F9EK79</accession>
<dbReference type="EMBL" id="LAZR01024653">
    <property type="protein sequence ID" value="KKL74429.1"/>
    <property type="molecule type" value="Genomic_DNA"/>
</dbReference>
<name>A0A0F9EK79_9ZZZZ</name>
<feature type="domain" description="AMP-binding enzyme C-terminal" evidence="5">
    <location>
        <begin position="5"/>
        <end position="79"/>
    </location>
</feature>
<dbReference type="GO" id="GO:0004467">
    <property type="term" value="F:long-chain fatty acid-CoA ligase activity"/>
    <property type="evidence" value="ECO:0007669"/>
    <property type="project" value="TreeGrafter"/>
</dbReference>
<dbReference type="Gene3D" id="3.30.300.30">
    <property type="match status" value="1"/>
</dbReference>
<dbReference type="GO" id="GO:0005324">
    <property type="term" value="F:long-chain fatty acid transmembrane transporter activity"/>
    <property type="evidence" value="ECO:0007669"/>
    <property type="project" value="TreeGrafter"/>
</dbReference>
<dbReference type="SUPFAM" id="SSF56801">
    <property type="entry name" value="Acetyl-CoA synthetase-like"/>
    <property type="match status" value="1"/>
</dbReference>
<gene>
    <name evidence="6" type="ORF">LCGC14_2064950</name>
</gene>
<dbReference type="PANTHER" id="PTHR43107">
    <property type="entry name" value="LONG-CHAIN FATTY ACID TRANSPORT PROTEIN"/>
    <property type="match status" value="1"/>
</dbReference>
<keyword evidence="2" id="KW-0436">Ligase</keyword>
<keyword evidence="4" id="KW-0067">ATP-binding</keyword>
<evidence type="ECO:0000259" key="5">
    <source>
        <dbReference type="Pfam" id="PF13193"/>
    </source>
</evidence>
<dbReference type="AlphaFoldDB" id="A0A0F9EK79"/>
<keyword evidence="3" id="KW-0547">Nucleotide-binding</keyword>